<gene>
    <name evidence="1" type="ORF">ACFS27_13890</name>
</gene>
<dbReference type="Proteomes" id="UP001597479">
    <property type="component" value="Unassembled WGS sequence"/>
</dbReference>
<name>A0ABW5VTR8_9MICO</name>
<comment type="caution">
    <text evidence="1">The sequence shown here is derived from an EMBL/GenBank/DDBJ whole genome shotgun (WGS) entry which is preliminary data.</text>
</comment>
<dbReference type="RefSeq" id="WP_377183924.1">
    <property type="nucleotide sequence ID" value="NZ_JBHUOG010000002.1"/>
</dbReference>
<dbReference type="EMBL" id="JBHUOG010000002">
    <property type="protein sequence ID" value="MFD2794644.1"/>
    <property type="molecule type" value="Genomic_DNA"/>
</dbReference>
<organism evidence="1 2">
    <name type="scientific">Promicromonospora vindobonensis</name>
    <dbReference type="NCBI Taxonomy" id="195748"/>
    <lineage>
        <taxon>Bacteria</taxon>
        <taxon>Bacillati</taxon>
        <taxon>Actinomycetota</taxon>
        <taxon>Actinomycetes</taxon>
        <taxon>Micrococcales</taxon>
        <taxon>Promicromonosporaceae</taxon>
        <taxon>Promicromonospora</taxon>
    </lineage>
</organism>
<evidence type="ECO:0000313" key="2">
    <source>
        <dbReference type="Proteomes" id="UP001597479"/>
    </source>
</evidence>
<keyword evidence="2" id="KW-1185">Reference proteome</keyword>
<proteinExistence type="predicted"/>
<reference evidence="2" key="1">
    <citation type="journal article" date="2019" name="Int. J. Syst. Evol. Microbiol.">
        <title>The Global Catalogue of Microorganisms (GCM) 10K type strain sequencing project: providing services to taxonomists for standard genome sequencing and annotation.</title>
        <authorList>
            <consortium name="The Broad Institute Genomics Platform"/>
            <consortium name="The Broad Institute Genome Sequencing Center for Infectious Disease"/>
            <person name="Wu L."/>
            <person name="Ma J."/>
        </authorList>
    </citation>
    <scope>NUCLEOTIDE SEQUENCE [LARGE SCALE GENOMIC DNA]</scope>
    <source>
        <strain evidence="2">CCM 7044</strain>
    </source>
</reference>
<protein>
    <submittedName>
        <fullName evidence="1">Uncharacterized protein</fullName>
    </submittedName>
</protein>
<evidence type="ECO:0000313" key="1">
    <source>
        <dbReference type="EMBL" id="MFD2794644.1"/>
    </source>
</evidence>
<sequence length="123" mass="13504">MTTPHYVTCPNCGEKRDASGRYTSPANREHDQRWWAEEHLSGRCVADGARTFTQDRISAALNRAADKVCALAPQDVRLGDAINLVANAALHILEFPDADLEAVVEAKYSEDVDTVLGWVRGGH</sequence>
<accession>A0ABW5VTR8</accession>